<protein>
    <submittedName>
        <fullName evidence="3">CxC2 domain-containing protein</fullName>
    </submittedName>
</protein>
<dbReference type="EMBL" id="JACAZF010000003">
    <property type="protein sequence ID" value="KAF7310275.1"/>
    <property type="molecule type" value="Genomic_DNA"/>
</dbReference>
<feature type="region of interest" description="Disordered" evidence="1">
    <location>
        <begin position="1044"/>
        <end position="1065"/>
    </location>
</feature>
<comment type="caution">
    <text evidence="3">The sequence shown here is derived from an EMBL/GenBank/DDBJ whole genome shotgun (WGS) entry which is preliminary data.</text>
</comment>
<evidence type="ECO:0000313" key="3">
    <source>
        <dbReference type="EMBL" id="KAF7310275.1"/>
    </source>
</evidence>
<reference evidence="3" key="1">
    <citation type="submission" date="2020-05" db="EMBL/GenBank/DDBJ databases">
        <title>Mycena genomes resolve the evolution of fungal bioluminescence.</title>
        <authorList>
            <person name="Tsai I.J."/>
        </authorList>
    </citation>
    <scope>NUCLEOTIDE SEQUENCE</scope>
    <source>
        <strain evidence="3">171206Taipei</strain>
    </source>
</reference>
<dbReference type="Proteomes" id="UP000636479">
    <property type="component" value="Unassembled WGS sequence"/>
</dbReference>
<sequence>MSSSSQKSRKRRATGAPVLVRHHIMPVEELIGAPPDAPLTTSLHRVTSDNRRVNTETIVVEPPSPVKRARLEHLHRQQATVNLMPTEDPERYEMGLEAEEDENEMETNPNRHSQPADPAMDLWMRQFRDPFLHSLLWRDGRGKEGEICAACGDSTRAAIYRCSSCFGGAMWCQGCCVAAHRANPLHFIEKWTGVYFSRTTLGSIGLRVQLAHPPHEICERPIPGRSDFVVLAANGIHEVTIDFCGCMGHDAHHVQLLKAGWYPATTEFPRTAATFSCLDKFHYLSLHGKTTTYDFYSALESWTDGTGIKPPDRYSVFMRISCQYRHLLLLKRKGRGHDRFGVLGTAPGELATRCPACPRPGVNLPDGWENAPPEDRCLYIMFIAMDACFRLKRRSISNELRDPGLGTGWAYMVEWEPYRAHLLTITDEQEMSTCSGLAALDHANSKFSRGYSVTGVGMGVCARHEFVLPNGVGDLQAGTFASFMRHIDARLWKILSYDIVCQWIKKLLERLAKLPPLVRLRLALSLIRFAIPKMHIKGHLVLCQILFSLLLILGSGMTDGEGIERPWSMIGGIAGSTRRPCCGRGPTTQNEELAKQELDFEQLSIGHADRVLDWKKQVDEFEADNTKPNPYEYKSDGLTEAAVRKMLEEQEAEEEKSGALPIHDVSPTEFIVALLDAEGDQRRIRGLVEVGKKRSSTGVSLRRQRRKLNRTIKRLRTLQATYMPAALRRLEALHLPQDTLAERVPLIPPSALTPVERDNGGCRDGLVAIERALRDAQCRSSLTTLQLQLHVKSRLLTYKKNNFARASDEYALQILALDGDDDLISWRKLEKKDIRCMEDAEEVSRAERKRERAERNERSQDLALARAGLVALPRGPVPMETSDAEEDETEAQLPATRSDRQHAAREANALFKHGESRRQVSWIWSNVHNSAEGVEEALRIEWAKSYARTRRWKEEVRILAAEWERLPLSFGAEEQAWLTRGKKVDISGLGGEVAEGMIAYATKQADMFRNLASRAESARTSPKLARGKRGARVVNMVYLSYDDDGDIVDADDEDEHGNASDDDEM</sequence>
<gene>
    <name evidence="3" type="ORF">MIND_00401500</name>
</gene>
<feature type="region of interest" description="Disordered" evidence="1">
    <location>
        <begin position="838"/>
        <end position="860"/>
    </location>
</feature>
<dbReference type="Pfam" id="PF18803">
    <property type="entry name" value="CxC2"/>
    <property type="match status" value="1"/>
</dbReference>
<evidence type="ECO:0000259" key="2">
    <source>
        <dbReference type="Pfam" id="PF18803"/>
    </source>
</evidence>
<dbReference type="GeneID" id="59343356"/>
<evidence type="ECO:0000256" key="1">
    <source>
        <dbReference type="SAM" id="MobiDB-lite"/>
    </source>
</evidence>
<organism evidence="3 4">
    <name type="scientific">Mycena indigotica</name>
    <dbReference type="NCBI Taxonomy" id="2126181"/>
    <lineage>
        <taxon>Eukaryota</taxon>
        <taxon>Fungi</taxon>
        <taxon>Dikarya</taxon>
        <taxon>Basidiomycota</taxon>
        <taxon>Agaricomycotina</taxon>
        <taxon>Agaricomycetes</taxon>
        <taxon>Agaricomycetidae</taxon>
        <taxon>Agaricales</taxon>
        <taxon>Marasmiineae</taxon>
        <taxon>Mycenaceae</taxon>
        <taxon>Mycena</taxon>
    </lineage>
</organism>
<dbReference type="InterPro" id="IPR040521">
    <property type="entry name" value="KDZ"/>
</dbReference>
<dbReference type="InterPro" id="IPR041457">
    <property type="entry name" value="CxC2_KDZ-assoc"/>
</dbReference>
<dbReference type="RefSeq" id="XP_037223725.1">
    <property type="nucleotide sequence ID" value="XM_037360840.1"/>
</dbReference>
<dbReference type="OrthoDB" id="2804062at2759"/>
<feature type="region of interest" description="Disordered" evidence="1">
    <location>
        <begin position="874"/>
        <end position="900"/>
    </location>
</feature>
<dbReference type="PANTHER" id="PTHR33096:SF1">
    <property type="entry name" value="CXC1-LIKE CYSTEINE CLUSTER ASSOCIATED WITH KDZ TRANSPOSASES DOMAIN-CONTAINING PROTEIN"/>
    <property type="match status" value="1"/>
</dbReference>
<proteinExistence type="predicted"/>
<dbReference type="AlphaFoldDB" id="A0A8H6T3N1"/>
<dbReference type="Pfam" id="PF18758">
    <property type="entry name" value="KDZ"/>
    <property type="match status" value="1"/>
</dbReference>
<dbReference type="PANTHER" id="PTHR33096">
    <property type="entry name" value="CXC2 DOMAIN-CONTAINING PROTEIN"/>
    <property type="match status" value="1"/>
</dbReference>
<keyword evidence="4" id="KW-1185">Reference proteome</keyword>
<accession>A0A8H6T3N1</accession>
<evidence type="ECO:0000313" key="4">
    <source>
        <dbReference type="Proteomes" id="UP000636479"/>
    </source>
</evidence>
<feature type="domain" description="CxC2-like cysteine cluster KDZ transposase-associated" evidence="2">
    <location>
        <begin position="201"/>
        <end position="307"/>
    </location>
</feature>
<name>A0A8H6T3N1_9AGAR</name>